<feature type="site" description="Important for substrate specificity" evidence="5">
    <location>
        <position position="168"/>
    </location>
</feature>
<feature type="binding site" evidence="5">
    <location>
        <begin position="56"/>
        <end position="57"/>
    </location>
    <ligand>
        <name>phosphate</name>
        <dbReference type="ChEBI" id="CHEBI:43474"/>
    </ligand>
</feature>
<dbReference type="Proteomes" id="UP000885936">
    <property type="component" value="Unassembled WGS sequence"/>
</dbReference>
<reference evidence="8 9" key="1">
    <citation type="submission" date="2016-05" db="EMBL/GenBank/DDBJ databases">
        <title>Microbial consortia oxidize butane by reversing methanogenesis.</title>
        <authorList>
            <person name="Laso-Perez R."/>
            <person name="Richter M."/>
            <person name="Wegener G."/>
            <person name="Musat F."/>
        </authorList>
    </citation>
    <scope>NUCLEOTIDE SEQUENCE [LARGE SCALE GENOMIC DNA]</scope>
    <source>
        <strain evidence="8">BOX1</strain>
    </source>
</reference>
<reference evidence="7" key="2">
    <citation type="journal article" date="2020" name="mSystems">
        <title>Genome- and Community-Level Interaction Insights into Carbon Utilization and Element Cycling Functions of Hydrothermarchaeota in Hydrothermal Sediment.</title>
        <authorList>
            <person name="Zhou Z."/>
            <person name="Liu Y."/>
            <person name="Xu W."/>
            <person name="Pan J."/>
            <person name="Luo Z.H."/>
            <person name="Li M."/>
        </authorList>
    </citation>
    <scope>NUCLEOTIDE SEQUENCE [LARGE SCALE GENOMIC DNA]</scope>
    <source>
        <strain evidence="7">HyVt-386</strain>
    </source>
</reference>
<name>A0A1F2P3G9_9EURY</name>
<feature type="binding site" evidence="5">
    <location>
        <begin position="89"/>
        <end position="90"/>
    </location>
    <ligand>
        <name>phosphate</name>
        <dbReference type="ChEBI" id="CHEBI:43474"/>
    </ligand>
</feature>
<feature type="site" description="Important for substrate specificity" evidence="5">
    <location>
        <position position="223"/>
    </location>
</feature>
<dbReference type="PATRIC" id="fig|1839936.3.peg.1233"/>
<comment type="function">
    <text evidence="5">Catalyzes the reversible phosphorylation of S-methyl-5'-thioadenosine (MTA) to adenine and 5-methylthioribose-1-phosphate. Involved in the breakdown of MTA, a major by-product of polyamine biosynthesis. Responsible for the first step in the methionine salvage pathway after MTA has been generated from S-adenosylmethionine. Has broad substrate specificity with 6-aminopurine nucleosides as preferred substrates.</text>
</comment>
<dbReference type="PANTHER" id="PTHR42679:SF2">
    <property type="entry name" value="S-METHYL-5'-THIOADENOSINE PHOSPHORYLASE"/>
    <property type="match status" value="1"/>
</dbReference>
<dbReference type="InterPro" id="IPR000845">
    <property type="entry name" value="Nucleoside_phosphorylase_d"/>
</dbReference>
<dbReference type="GO" id="GO:0005829">
    <property type="term" value="C:cytosol"/>
    <property type="evidence" value="ECO:0007669"/>
    <property type="project" value="TreeGrafter"/>
</dbReference>
<evidence type="ECO:0000256" key="3">
    <source>
        <dbReference type="ARBA" id="ARBA00022726"/>
    </source>
</evidence>
<dbReference type="GO" id="GO:0019509">
    <property type="term" value="P:L-methionine salvage from methylthioadenosine"/>
    <property type="evidence" value="ECO:0007669"/>
    <property type="project" value="UniProtKB-UniRule"/>
</dbReference>
<evidence type="ECO:0000313" key="9">
    <source>
        <dbReference type="Proteomes" id="UP000185779"/>
    </source>
</evidence>
<comment type="subunit">
    <text evidence="4 5">Homohexamer. Dimer of a homotrimer.</text>
</comment>
<accession>A0A1F2P3G9</accession>
<dbReference type="EMBL" id="LYOR01000006">
    <property type="protein sequence ID" value="OFV65809.1"/>
    <property type="molecule type" value="Genomic_DNA"/>
</dbReference>
<feature type="binding site" evidence="5">
    <location>
        <position position="187"/>
    </location>
    <ligand>
        <name>phosphate</name>
        <dbReference type="ChEBI" id="CHEBI:43474"/>
    </ligand>
</feature>
<dbReference type="CDD" id="cd09010">
    <property type="entry name" value="MTAP_SsMTAPII_like_MTIP"/>
    <property type="match status" value="1"/>
</dbReference>
<evidence type="ECO:0000256" key="4">
    <source>
        <dbReference type="ARBA" id="ARBA00063054"/>
    </source>
</evidence>
<organism evidence="8 9">
    <name type="scientific">Candidatus Syntropharchaeum butanivorans</name>
    <dbReference type="NCBI Taxonomy" id="1839936"/>
    <lineage>
        <taxon>Archaea</taxon>
        <taxon>Methanobacteriati</taxon>
        <taxon>Methanobacteriota</taxon>
        <taxon>Stenosarchaea group</taxon>
        <taxon>Methanomicrobia</taxon>
        <taxon>Methanosarcinales</taxon>
        <taxon>ANME-2 cluster</taxon>
        <taxon>Candidatus Syntropharchaeum</taxon>
    </lineage>
</organism>
<evidence type="ECO:0000259" key="6">
    <source>
        <dbReference type="Pfam" id="PF01048"/>
    </source>
</evidence>
<dbReference type="AlphaFoldDB" id="A0A1F2P3G9"/>
<dbReference type="Gene3D" id="3.40.50.1580">
    <property type="entry name" value="Nucleoside phosphorylase domain"/>
    <property type="match status" value="1"/>
</dbReference>
<dbReference type="InterPro" id="IPR018099">
    <property type="entry name" value="Purine_phosphorylase-2_CS"/>
</dbReference>
<dbReference type="PROSITE" id="PS01240">
    <property type="entry name" value="PNP_MTAP_2"/>
    <property type="match status" value="1"/>
</dbReference>
<keyword evidence="1 5" id="KW-0328">Glycosyltransferase</keyword>
<dbReference type="EMBL" id="DRIE01000106">
    <property type="protein sequence ID" value="HEC57480.1"/>
    <property type="molecule type" value="Genomic_DNA"/>
</dbReference>
<dbReference type="UniPathway" id="UPA00904">
    <property type="reaction ID" value="UER00873"/>
</dbReference>
<dbReference type="STRING" id="1839936.SBU_001218"/>
<keyword evidence="9" id="KW-1185">Reference proteome</keyword>
<sequence>MVEEKAEIGIIGGSGIYDQSIFENVREIVVDTPFGKPSDRIVLGEFEGRRVAFLARHGKGHRIAPGEIPARANIYAMKSLGVTHIISPSAVGSLKEEIKPLDVVIPDQIFDRTKARPSTFFEGGIVCHISFTDPFCESLSNLLLEIASNLGKRTHRGTYVCMEGPQFSTRAESFFYRSCGFDVIGMTALPEAKLAREAEICYATIATVTDYDVWHEEEEDVTIETVIKNVARNEETVRAILKEAIPRIPLEEDCTCRHALDNAIVTSPDVIPEDLRSKLAIFLRGRV</sequence>
<comment type="pathway">
    <text evidence="5">Amino-acid biosynthesis; L-methionine biosynthesis via salvage pathway; S-methyl-5-thio-alpha-D-ribose 1-phosphate from S-methyl-5'-thioadenosine (phosphorylase route): step 1/1.</text>
</comment>
<feature type="domain" description="Nucleoside phosphorylase" evidence="6">
    <location>
        <begin position="7"/>
        <end position="245"/>
    </location>
</feature>
<dbReference type="PANTHER" id="PTHR42679">
    <property type="entry name" value="S-METHYL-5'-THIOADENOSINE PHOSPHORYLASE"/>
    <property type="match status" value="1"/>
</dbReference>
<feature type="binding site" evidence="5">
    <location>
        <position position="186"/>
    </location>
    <ligand>
        <name>substrate</name>
    </ligand>
</feature>
<evidence type="ECO:0000313" key="7">
    <source>
        <dbReference type="EMBL" id="HEC57480.1"/>
    </source>
</evidence>
<keyword evidence="2 5" id="KW-0808">Transferase</keyword>
<comment type="catalytic activity">
    <reaction evidence="5">
        <text>S-methyl-5'-thioadenosine + phosphate = 5-(methylsulfanyl)-alpha-D-ribose 1-phosphate + adenine</text>
        <dbReference type="Rhea" id="RHEA:11852"/>
        <dbReference type="ChEBI" id="CHEBI:16708"/>
        <dbReference type="ChEBI" id="CHEBI:17509"/>
        <dbReference type="ChEBI" id="CHEBI:43474"/>
        <dbReference type="ChEBI" id="CHEBI:58533"/>
        <dbReference type="EC" id="2.4.2.28"/>
    </reaction>
</comment>
<dbReference type="SUPFAM" id="SSF53167">
    <property type="entry name" value="Purine and uridine phosphorylases"/>
    <property type="match status" value="1"/>
</dbReference>
<dbReference type="EC" id="2.4.2.28" evidence="5"/>
<evidence type="ECO:0000256" key="2">
    <source>
        <dbReference type="ARBA" id="ARBA00022679"/>
    </source>
</evidence>
<dbReference type="InterPro" id="IPR035994">
    <property type="entry name" value="Nucleoside_phosphorylase_sf"/>
</dbReference>
<dbReference type="HAMAP" id="MF_01963">
    <property type="entry name" value="MTAP"/>
    <property type="match status" value="1"/>
</dbReference>
<comment type="caution">
    <text evidence="8">The sequence shown here is derived from an EMBL/GenBank/DDBJ whole genome shotgun (WGS) entry which is preliminary data.</text>
</comment>
<protein>
    <recommendedName>
        <fullName evidence="5">S-methyl-5'-thioadenosine phosphorylase</fullName>
        <ecNumber evidence="5">2.4.2.28</ecNumber>
    </recommendedName>
    <alternativeName>
        <fullName evidence="5">5'-methylthioadenosine phosphorylase</fullName>
        <shortName evidence="5">MTA phosphorylase</shortName>
        <shortName evidence="5">MTAP</shortName>
    </alternativeName>
</protein>
<dbReference type="InterPro" id="IPR010044">
    <property type="entry name" value="MTAP"/>
</dbReference>
<comment type="similarity">
    <text evidence="5">Belongs to the PNP/MTAP phosphorylase family. MTAP subfamily.</text>
</comment>
<evidence type="ECO:0000256" key="1">
    <source>
        <dbReference type="ARBA" id="ARBA00022676"/>
    </source>
</evidence>
<dbReference type="Proteomes" id="UP000185779">
    <property type="component" value="Unassembled WGS sequence"/>
</dbReference>
<dbReference type="FunFam" id="3.40.50.1580:FF:000012">
    <property type="entry name" value="Probable 6-oxopurine nucleoside phosphorylase"/>
    <property type="match status" value="1"/>
</dbReference>
<feature type="binding site" evidence="5">
    <location>
        <begin position="210"/>
        <end position="212"/>
    </location>
    <ligand>
        <name>substrate</name>
    </ligand>
</feature>
<proteinExistence type="inferred from homology"/>
<dbReference type="Pfam" id="PF01048">
    <property type="entry name" value="PNP_UDP_1"/>
    <property type="match status" value="1"/>
</dbReference>
<dbReference type="GO" id="GO:0017061">
    <property type="term" value="F:S-methyl-5-thioadenosine phosphorylase activity"/>
    <property type="evidence" value="ECO:0007669"/>
    <property type="project" value="UniProtKB-UniRule"/>
</dbReference>
<gene>
    <name evidence="5 7" type="primary">mtnP</name>
    <name evidence="7" type="ORF">ENI32_06325</name>
    <name evidence="8" type="ORF">SBU_001218</name>
</gene>
<evidence type="ECO:0000256" key="5">
    <source>
        <dbReference type="HAMAP-Rule" id="MF_01963"/>
    </source>
</evidence>
<evidence type="ECO:0000313" key="8">
    <source>
        <dbReference type="EMBL" id="OFV65809.1"/>
    </source>
</evidence>
<dbReference type="GO" id="GO:0006166">
    <property type="term" value="P:purine ribonucleoside salvage"/>
    <property type="evidence" value="ECO:0007669"/>
    <property type="project" value="UniProtKB-KW"/>
</dbReference>
<feature type="binding site" evidence="5">
    <location>
        <position position="14"/>
    </location>
    <ligand>
        <name>phosphate</name>
        <dbReference type="ChEBI" id="CHEBI:43474"/>
    </ligand>
</feature>
<keyword evidence="3 5" id="KW-0660">Purine salvage</keyword>
<dbReference type="NCBIfam" id="TIGR01694">
    <property type="entry name" value="MTAP"/>
    <property type="match status" value="1"/>
</dbReference>